<dbReference type="Proteomes" id="UP001140949">
    <property type="component" value="Unassembled WGS sequence"/>
</dbReference>
<dbReference type="AlphaFoldDB" id="A0AAX6ELT6"/>
<dbReference type="InterPro" id="IPR039923">
    <property type="entry name" value="Protodermal_1"/>
</dbReference>
<comment type="caution">
    <text evidence="1">The sequence shown here is derived from an EMBL/GenBank/DDBJ whole genome shotgun (WGS) entry which is preliminary data.</text>
</comment>
<gene>
    <name evidence="1" type="ORF">M6B38_181555</name>
</gene>
<reference evidence="1" key="2">
    <citation type="submission" date="2023-04" db="EMBL/GenBank/DDBJ databases">
        <authorList>
            <person name="Bruccoleri R.E."/>
            <person name="Oakeley E.J."/>
            <person name="Faust A.-M."/>
            <person name="Dessus-Babus S."/>
            <person name="Altorfer M."/>
            <person name="Burckhardt D."/>
            <person name="Oertli M."/>
            <person name="Naumann U."/>
            <person name="Petersen F."/>
            <person name="Wong J."/>
        </authorList>
    </citation>
    <scope>NUCLEOTIDE SEQUENCE</scope>
    <source>
        <strain evidence="1">GSM-AAB239-AS_SAM_17_03QT</strain>
        <tissue evidence="1">Leaf</tissue>
    </source>
</reference>
<dbReference type="PANTHER" id="PTHR33210:SF18">
    <property type="entry name" value="PROTODERMAL FACTOR 1"/>
    <property type="match status" value="1"/>
</dbReference>
<dbReference type="PANTHER" id="PTHR33210">
    <property type="entry name" value="PROTODERMAL FACTOR 1"/>
    <property type="match status" value="1"/>
</dbReference>
<dbReference type="EMBL" id="JANAVB010035620">
    <property type="protein sequence ID" value="KAJ6805026.1"/>
    <property type="molecule type" value="Genomic_DNA"/>
</dbReference>
<organism evidence="1 2">
    <name type="scientific">Iris pallida</name>
    <name type="common">Sweet iris</name>
    <dbReference type="NCBI Taxonomy" id="29817"/>
    <lineage>
        <taxon>Eukaryota</taxon>
        <taxon>Viridiplantae</taxon>
        <taxon>Streptophyta</taxon>
        <taxon>Embryophyta</taxon>
        <taxon>Tracheophyta</taxon>
        <taxon>Spermatophyta</taxon>
        <taxon>Magnoliopsida</taxon>
        <taxon>Liliopsida</taxon>
        <taxon>Asparagales</taxon>
        <taxon>Iridaceae</taxon>
        <taxon>Iridoideae</taxon>
        <taxon>Irideae</taxon>
        <taxon>Iris</taxon>
    </lineage>
</organism>
<proteinExistence type="predicted"/>
<name>A0AAX6ELT6_IRIPA</name>
<keyword evidence="2" id="KW-1185">Reference proteome</keyword>
<sequence>MAVFGYLSNIGQSFGAACGTAFGRNLSLPDALNNTRADGIGALYREGTAALLNSLACRTYPFTTQQVKDAFTAAITSDASAARQAQLFKQANEGGLKH</sequence>
<protein>
    <submittedName>
        <fullName evidence="1">Protodermal factor 1</fullName>
    </submittedName>
</protein>
<evidence type="ECO:0000313" key="2">
    <source>
        <dbReference type="Proteomes" id="UP001140949"/>
    </source>
</evidence>
<reference evidence="1" key="1">
    <citation type="journal article" date="2023" name="GigaByte">
        <title>Genome assembly of the bearded iris, Iris pallida Lam.</title>
        <authorList>
            <person name="Bruccoleri R.E."/>
            <person name="Oakeley E.J."/>
            <person name="Faust A.M.E."/>
            <person name="Altorfer M."/>
            <person name="Dessus-Babus S."/>
            <person name="Burckhardt D."/>
            <person name="Oertli M."/>
            <person name="Naumann U."/>
            <person name="Petersen F."/>
            <person name="Wong J."/>
        </authorList>
    </citation>
    <scope>NUCLEOTIDE SEQUENCE</scope>
    <source>
        <strain evidence="1">GSM-AAB239-AS_SAM_17_03QT</strain>
    </source>
</reference>
<evidence type="ECO:0000313" key="1">
    <source>
        <dbReference type="EMBL" id="KAJ6805026.1"/>
    </source>
</evidence>
<accession>A0AAX6ELT6</accession>